<dbReference type="AlphaFoldDB" id="A0A7W8IJ83"/>
<evidence type="ECO:0000313" key="5">
    <source>
        <dbReference type="EMBL" id="MBB5317421.1"/>
    </source>
</evidence>
<gene>
    <name evidence="5" type="ORF">HDF09_002090</name>
</gene>
<dbReference type="Gene3D" id="3.10.450.50">
    <property type="match status" value="1"/>
</dbReference>
<dbReference type="InterPro" id="IPR032710">
    <property type="entry name" value="NTF2-like_dom_sf"/>
</dbReference>
<protein>
    <submittedName>
        <fullName evidence="5">Ketosteroid isomerase-like protein</fullName>
    </submittedName>
</protein>
<feature type="signal peptide" evidence="3">
    <location>
        <begin position="1"/>
        <end position="21"/>
    </location>
</feature>
<feature type="chain" id="PRO_5031257447" evidence="3">
    <location>
        <begin position="22"/>
        <end position="179"/>
    </location>
</feature>
<dbReference type="Pfam" id="PF14534">
    <property type="entry name" value="DUF4440"/>
    <property type="match status" value="1"/>
</dbReference>
<dbReference type="SUPFAM" id="SSF54427">
    <property type="entry name" value="NTF2-like"/>
    <property type="match status" value="1"/>
</dbReference>
<feature type="region of interest" description="Disordered" evidence="2">
    <location>
        <begin position="150"/>
        <end position="179"/>
    </location>
</feature>
<evidence type="ECO:0000256" key="3">
    <source>
        <dbReference type="SAM" id="SignalP"/>
    </source>
</evidence>
<keyword evidence="3" id="KW-0732">Signal</keyword>
<keyword evidence="1" id="KW-0175">Coiled coil</keyword>
<evidence type="ECO:0000313" key="6">
    <source>
        <dbReference type="Proteomes" id="UP000568106"/>
    </source>
</evidence>
<accession>A0A7W8IJ83</accession>
<feature type="domain" description="DUF4440" evidence="4">
    <location>
        <begin position="38"/>
        <end position="145"/>
    </location>
</feature>
<name>A0A7W8IJ83_9BACT</name>
<dbReference type="GO" id="GO:0016853">
    <property type="term" value="F:isomerase activity"/>
    <property type="evidence" value="ECO:0007669"/>
    <property type="project" value="UniProtKB-KW"/>
</dbReference>
<organism evidence="5 6">
    <name type="scientific">Tunturiibacter empetritectus</name>
    <dbReference type="NCBI Taxonomy" id="3069691"/>
    <lineage>
        <taxon>Bacteria</taxon>
        <taxon>Pseudomonadati</taxon>
        <taxon>Acidobacteriota</taxon>
        <taxon>Terriglobia</taxon>
        <taxon>Terriglobales</taxon>
        <taxon>Acidobacteriaceae</taxon>
        <taxon>Tunturiibacter</taxon>
    </lineage>
</organism>
<feature type="compositionally biased region" description="Low complexity" evidence="2">
    <location>
        <begin position="164"/>
        <end position="179"/>
    </location>
</feature>
<dbReference type="InterPro" id="IPR027843">
    <property type="entry name" value="DUF4440"/>
</dbReference>
<dbReference type="Proteomes" id="UP000568106">
    <property type="component" value="Unassembled WGS sequence"/>
</dbReference>
<evidence type="ECO:0000259" key="4">
    <source>
        <dbReference type="Pfam" id="PF14534"/>
    </source>
</evidence>
<dbReference type="EMBL" id="JACHDY010000002">
    <property type="protein sequence ID" value="MBB5317421.1"/>
    <property type="molecule type" value="Genomic_DNA"/>
</dbReference>
<feature type="coiled-coil region" evidence="1">
    <location>
        <begin position="24"/>
        <end position="51"/>
    </location>
</feature>
<keyword evidence="6" id="KW-1185">Reference proteome</keyword>
<reference evidence="5" key="1">
    <citation type="submission" date="2020-08" db="EMBL/GenBank/DDBJ databases">
        <title>Genomic Encyclopedia of Type Strains, Phase IV (KMG-V): Genome sequencing to study the core and pangenomes of soil and plant-associated prokaryotes.</title>
        <authorList>
            <person name="Whitman W."/>
        </authorList>
    </citation>
    <scope>NUCLEOTIDE SEQUENCE [LARGE SCALE GENOMIC DNA]</scope>
    <source>
        <strain evidence="5">M8UP27</strain>
    </source>
</reference>
<sequence length="179" mass="19329">MGSGVLLAAMAIGWPAPAAFAGHLQPLHEKKHDAKRQVEALEEQWRQAQLAGDVAAMDKLLSDDYIGISMTGQVNTKMQQLDRMRTRKFVLTKLDLGEMQVKLVGSIAIVTSRAQVEGTNEGVAVQGTYRYTRVYQRLPSGGWKITSFEATRVPGSRDPGNHDAAAPKAASSAPQDGPS</sequence>
<proteinExistence type="predicted"/>
<evidence type="ECO:0000256" key="1">
    <source>
        <dbReference type="SAM" id="Coils"/>
    </source>
</evidence>
<comment type="caution">
    <text evidence="5">The sequence shown here is derived from an EMBL/GenBank/DDBJ whole genome shotgun (WGS) entry which is preliminary data.</text>
</comment>
<evidence type="ECO:0000256" key="2">
    <source>
        <dbReference type="SAM" id="MobiDB-lite"/>
    </source>
</evidence>